<evidence type="ECO:0000313" key="2">
    <source>
        <dbReference type="Proteomes" id="UP000015105"/>
    </source>
</evidence>
<keyword evidence="2" id="KW-1185">Reference proteome</keyword>
<reference evidence="2" key="2">
    <citation type="journal article" date="2017" name="Nat. Plants">
        <title>The Aegilops tauschii genome reveals multiple impacts of transposons.</title>
        <authorList>
            <person name="Zhao G."/>
            <person name="Zou C."/>
            <person name="Li K."/>
            <person name="Wang K."/>
            <person name="Li T."/>
            <person name="Gao L."/>
            <person name="Zhang X."/>
            <person name="Wang H."/>
            <person name="Yang Z."/>
            <person name="Liu X."/>
            <person name="Jiang W."/>
            <person name="Mao L."/>
            <person name="Kong X."/>
            <person name="Jiao Y."/>
            <person name="Jia J."/>
        </authorList>
    </citation>
    <scope>NUCLEOTIDE SEQUENCE [LARGE SCALE GENOMIC DNA]</scope>
    <source>
        <strain evidence="2">cv. AL8/78</strain>
    </source>
</reference>
<reference evidence="2" key="1">
    <citation type="journal article" date="2014" name="Science">
        <title>Ancient hybridizations among the ancestral genomes of bread wheat.</title>
        <authorList>
            <consortium name="International Wheat Genome Sequencing Consortium,"/>
            <person name="Marcussen T."/>
            <person name="Sandve S.R."/>
            <person name="Heier L."/>
            <person name="Spannagl M."/>
            <person name="Pfeifer M."/>
            <person name="Jakobsen K.S."/>
            <person name="Wulff B.B."/>
            <person name="Steuernagel B."/>
            <person name="Mayer K.F."/>
            <person name="Olsen O.A."/>
        </authorList>
    </citation>
    <scope>NUCLEOTIDE SEQUENCE [LARGE SCALE GENOMIC DNA]</scope>
    <source>
        <strain evidence="2">cv. AL8/78</strain>
    </source>
</reference>
<dbReference type="Gramene" id="AET3Gv20414400.4">
    <property type="protein sequence ID" value="AET3Gv20414400.4"/>
    <property type="gene ID" value="AET3Gv20414400"/>
</dbReference>
<sequence length="110" mass="11593">SDHTGPSISAMGVGMSSGRQDFAGRTLPLLAVQMLLQYGPAGASRPPLTAALVAANALVYFRPGAVDAHLPRLRHVMFNPHLIIKVPTYTTTPQPADIFRANGRCSASAL</sequence>
<protein>
    <submittedName>
        <fullName evidence="1">Uncharacterized protein</fullName>
    </submittedName>
</protein>
<organism evidence="1 2">
    <name type="scientific">Aegilops tauschii subsp. strangulata</name>
    <name type="common">Goatgrass</name>
    <dbReference type="NCBI Taxonomy" id="200361"/>
    <lineage>
        <taxon>Eukaryota</taxon>
        <taxon>Viridiplantae</taxon>
        <taxon>Streptophyta</taxon>
        <taxon>Embryophyta</taxon>
        <taxon>Tracheophyta</taxon>
        <taxon>Spermatophyta</taxon>
        <taxon>Magnoliopsida</taxon>
        <taxon>Liliopsida</taxon>
        <taxon>Poales</taxon>
        <taxon>Poaceae</taxon>
        <taxon>BOP clade</taxon>
        <taxon>Pooideae</taxon>
        <taxon>Triticodae</taxon>
        <taxon>Triticeae</taxon>
        <taxon>Triticinae</taxon>
        <taxon>Aegilops</taxon>
    </lineage>
</organism>
<accession>A0A453EP96</accession>
<reference evidence="1" key="3">
    <citation type="journal article" date="2017" name="Nature">
        <title>Genome sequence of the progenitor of the wheat D genome Aegilops tauschii.</title>
        <authorList>
            <person name="Luo M.C."/>
            <person name="Gu Y.Q."/>
            <person name="Puiu D."/>
            <person name="Wang H."/>
            <person name="Twardziok S.O."/>
            <person name="Deal K.R."/>
            <person name="Huo N."/>
            <person name="Zhu T."/>
            <person name="Wang L."/>
            <person name="Wang Y."/>
            <person name="McGuire P.E."/>
            <person name="Liu S."/>
            <person name="Long H."/>
            <person name="Ramasamy R.K."/>
            <person name="Rodriguez J.C."/>
            <person name="Van S.L."/>
            <person name="Yuan L."/>
            <person name="Wang Z."/>
            <person name="Xia Z."/>
            <person name="Xiao L."/>
            <person name="Anderson O.D."/>
            <person name="Ouyang S."/>
            <person name="Liang Y."/>
            <person name="Zimin A.V."/>
            <person name="Pertea G."/>
            <person name="Qi P."/>
            <person name="Bennetzen J.L."/>
            <person name="Dai X."/>
            <person name="Dawson M.W."/>
            <person name="Muller H.G."/>
            <person name="Kugler K."/>
            <person name="Rivarola-Duarte L."/>
            <person name="Spannagl M."/>
            <person name="Mayer K.F.X."/>
            <person name="Lu F.H."/>
            <person name="Bevan M.W."/>
            <person name="Leroy P."/>
            <person name="Li P."/>
            <person name="You F.M."/>
            <person name="Sun Q."/>
            <person name="Liu Z."/>
            <person name="Lyons E."/>
            <person name="Wicker T."/>
            <person name="Salzberg S.L."/>
            <person name="Devos K.M."/>
            <person name="Dvorak J."/>
        </authorList>
    </citation>
    <scope>NUCLEOTIDE SEQUENCE [LARGE SCALE GENOMIC DNA]</scope>
    <source>
        <strain evidence="1">cv. AL8/78</strain>
    </source>
</reference>
<name>A0A453EP96_AEGTS</name>
<dbReference type="Proteomes" id="UP000015105">
    <property type="component" value="Chromosome 3D"/>
</dbReference>
<reference evidence="1" key="4">
    <citation type="submission" date="2019-03" db="UniProtKB">
        <authorList>
            <consortium name="EnsemblPlants"/>
        </authorList>
    </citation>
    <scope>IDENTIFICATION</scope>
</reference>
<evidence type="ECO:0000313" key="1">
    <source>
        <dbReference type="EnsemblPlants" id="AET3Gv20414400.4"/>
    </source>
</evidence>
<dbReference type="EnsemblPlants" id="AET3Gv20414400.4">
    <property type="protein sequence ID" value="AET3Gv20414400.4"/>
    <property type="gene ID" value="AET3Gv20414400"/>
</dbReference>
<proteinExistence type="predicted"/>
<reference evidence="1" key="5">
    <citation type="journal article" date="2021" name="G3 (Bethesda)">
        <title>Aegilops tauschii genome assembly Aet v5.0 features greater sequence contiguity and improved annotation.</title>
        <authorList>
            <person name="Wang L."/>
            <person name="Zhu T."/>
            <person name="Rodriguez J.C."/>
            <person name="Deal K.R."/>
            <person name="Dubcovsky J."/>
            <person name="McGuire P.E."/>
            <person name="Lux T."/>
            <person name="Spannagl M."/>
            <person name="Mayer K.F.X."/>
            <person name="Baldrich P."/>
            <person name="Meyers B.C."/>
            <person name="Huo N."/>
            <person name="Gu Y.Q."/>
            <person name="Zhou H."/>
            <person name="Devos K.M."/>
            <person name="Bennetzen J.L."/>
            <person name="Unver T."/>
            <person name="Budak H."/>
            <person name="Gulick P.J."/>
            <person name="Galiba G."/>
            <person name="Kalapos B."/>
            <person name="Nelson D.R."/>
            <person name="Li P."/>
            <person name="You F.M."/>
            <person name="Luo M.C."/>
            <person name="Dvorak J."/>
        </authorList>
    </citation>
    <scope>NUCLEOTIDE SEQUENCE [LARGE SCALE GENOMIC DNA]</scope>
    <source>
        <strain evidence="1">cv. AL8/78</strain>
    </source>
</reference>
<dbReference type="AlphaFoldDB" id="A0A453EP96"/>